<dbReference type="EMBL" id="SMMG02000005">
    <property type="protein sequence ID" value="KAA3474212.1"/>
    <property type="molecule type" value="Genomic_DNA"/>
</dbReference>
<organism evidence="2 3">
    <name type="scientific">Gossypium australe</name>
    <dbReference type="NCBI Taxonomy" id="47621"/>
    <lineage>
        <taxon>Eukaryota</taxon>
        <taxon>Viridiplantae</taxon>
        <taxon>Streptophyta</taxon>
        <taxon>Embryophyta</taxon>
        <taxon>Tracheophyta</taxon>
        <taxon>Spermatophyta</taxon>
        <taxon>Magnoliopsida</taxon>
        <taxon>eudicotyledons</taxon>
        <taxon>Gunneridae</taxon>
        <taxon>Pentapetalae</taxon>
        <taxon>rosids</taxon>
        <taxon>malvids</taxon>
        <taxon>Malvales</taxon>
        <taxon>Malvaceae</taxon>
        <taxon>Malvoideae</taxon>
        <taxon>Gossypium</taxon>
    </lineage>
</organism>
<feature type="region of interest" description="Disordered" evidence="1">
    <location>
        <begin position="70"/>
        <end position="107"/>
    </location>
</feature>
<comment type="caution">
    <text evidence="2">The sequence shown here is derived from an EMBL/GenBank/DDBJ whole genome shotgun (WGS) entry which is preliminary data.</text>
</comment>
<evidence type="ECO:0000313" key="2">
    <source>
        <dbReference type="EMBL" id="KAA3474212.1"/>
    </source>
</evidence>
<proteinExistence type="predicted"/>
<accession>A0A5B6VZ33</accession>
<dbReference type="AlphaFoldDB" id="A0A5B6VZ33"/>
<sequence>MGDSELRRPFWDIDYLIEEEPEVTFDGDYRNINTSRGGQFVGAVVREATSLCMTRSRETPKEPVTDLKRIIQRSHRQQQQQKIQDPPPSDVGNIPHENPLFDEANDNALGDLPAPPQLPVNLHIACNERTLRDYTLPNLDMV</sequence>
<evidence type="ECO:0000313" key="3">
    <source>
        <dbReference type="Proteomes" id="UP000325315"/>
    </source>
</evidence>
<name>A0A5B6VZ33_9ROSI</name>
<protein>
    <submittedName>
        <fullName evidence="2">Uncharacterized protein</fullName>
    </submittedName>
</protein>
<evidence type="ECO:0000256" key="1">
    <source>
        <dbReference type="SAM" id="MobiDB-lite"/>
    </source>
</evidence>
<reference evidence="3" key="1">
    <citation type="journal article" date="2019" name="Plant Biotechnol. J.">
        <title>Genome sequencing of the Australian wild diploid species Gossypium australe highlights disease resistance and delayed gland morphogenesis.</title>
        <authorList>
            <person name="Cai Y."/>
            <person name="Cai X."/>
            <person name="Wang Q."/>
            <person name="Wang P."/>
            <person name="Zhang Y."/>
            <person name="Cai C."/>
            <person name="Xu Y."/>
            <person name="Wang K."/>
            <person name="Zhou Z."/>
            <person name="Wang C."/>
            <person name="Geng S."/>
            <person name="Li B."/>
            <person name="Dong Q."/>
            <person name="Hou Y."/>
            <person name="Wang H."/>
            <person name="Ai P."/>
            <person name="Liu Z."/>
            <person name="Yi F."/>
            <person name="Sun M."/>
            <person name="An G."/>
            <person name="Cheng J."/>
            <person name="Zhang Y."/>
            <person name="Shi Q."/>
            <person name="Xie Y."/>
            <person name="Shi X."/>
            <person name="Chang Y."/>
            <person name="Huang F."/>
            <person name="Chen Y."/>
            <person name="Hong S."/>
            <person name="Mi L."/>
            <person name="Sun Q."/>
            <person name="Zhang L."/>
            <person name="Zhou B."/>
            <person name="Peng R."/>
            <person name="Zhang X."/>
            <person name="Liu F."/>
        </authorList>
    </citation>
    <scope>NUCLEOTIDE SEQUENCE [LARGE SCALE GENOMIC DNA]</scope>
    <source>
        <strain evidence="3">cv. PA1801</strain>
    </source>
</reference>
<keyword evidence="3" id="KW-1185">Reference proteome</keyword>
<dbReference type="Proteomes" id="UP000325315">
    <property type="component" value="Unassembled WGS sequence"/>
</dbReference>
<gene>
    <name evidence="2" type="ORF">EPI10_024522</name>
</gene>